<dbReference type="EMBL" id="BMJH01000001">
    <property type="protein sequence ID" value="GGC54116.1"/>
    <property type="molecule type" value="Genomic_DNA"/>
</dbReference>
<dbReference type="Gene3D" id="3.40.430.10">
    <property type="entry name" value="Dihydrofolate Reductase, subunit A"/>
    <property type="match status" value="1"/>
</dbReference>
<dbReference type="RefSeq" id="WP_188669998.1">
    <property type="nucleotide sequence ID" value="NZ_BMJH01000001.1"/>
</dbReference>
<organism evidence="2 3">
    <name type="scientific">Hoyosella rhizosphaerae</name>
    <dbReference type="NCBI Taxonomy" id="1755582"/>
    <lineage>
        <taxon>Bacteria</taxon>
        <taxon>Bacillati</taxon>
        <taxon>Actinomycetota</taxon>
        <taxon>Actinomycetes</taxon>
        <taxon>Mycobacteriales</taxon>
        <taxon>Hoyosellaceae</taxon>
        <taxon>Hoyosella</taxon>
    </lineage>
</organism>
<dbReference type="Pfam" id="PF01872">
    <property type="entry name" value="RibD_C"/>
    <property type="match status" value="1"/>
</dbReference>
<gene>
    <name evidence="2" type="ORF">GCM10011410_03050</name>
</gene>
<dbReference type="AlphaFoldDB" id="A0A916U091"/>
<accession>A0A916U091</accession>
<dbReference type="InterPro" id="IPR050765">
    <property type="entry name" value="Riboflavin_Biosynth_HTPR"/>
</dbReference>
<dbReference type="InterPro" id="IPR002734">
    <property type="entry name" value="RibDG_C"/>
</dbReference>
<feature type="domain" description="Bacterial bifunctional deaminase-reductase C-terminal" evidence="1">
    <location>
        <begin position="5"/>
        <end position="171"/>
    </location>
</feature>
<reference evidence="2" key="1">
    <citation type="journal article" date="2014" name="Int. J. Syst. Evol. Microbiol.">
        <title>Complete genome sequence of Corynebacterium casei LMG S-19264T (=DSM 44701T), isolated from a smear-ripened cheese.</title>
        <authorList>
            <consortium name="US DOE Joint Genome Institute (JGI-PGF)"/>
            <person name="Walter F."/>
            <person name="Albersmeier A."/>
            <person name="Kalinowski J."/>
            <person name="Ruckert C."/>
        </authorList>
    </citation>
    <scope>NUCLEOTIDE SEQUENCE</scope>
    <source>
        <strain evidence="2">CGMCC 1.15478</strain>
    </source>
</reference>
<keyword evidence="3" id="KW-1185">Reference proteome</keyword>
<name>A0A916U091_9ACTN</name>
<dbReference type="PANTHER" id="PTHR38011">
    <property type="entry name" value="DIHYDROFOLATE REDUCTASE FAMILY PROTEIN (AFU_ORTHOLOGUE AFUA_8G06820)"/>
    <property type="match status" value="1"/>
</dbReference>
<dbReference type="GO" id="GO:0009231">
    <property type="term" value="P:riboflavin biosynthetic process"/>
    <property type="evidence" value="ECO:0007669"/>
    <property type="project" value="InterPro"/>
</dbReference>
<dbReference type="SUPFAM" id="SSF53597">
    <property type="entry name" value="Dihydrofolate reductase-like"/>
    <property type="match status" value="1"/>
</dbReference>
<proteinExistence type="predicted"/>
<evidence type="ECO:0000313" key="3">
    <source>
        <dbReference type="Proteomes" id="UP000641514"/>
    </source>
</evidence>
<dbReference type="PANTHER" id="PTHR38011:SF2">
    <property type="entry name" value="BIFUNCTIONAL DEAMINASE-REDUCTASE DOMAIN PROTEIN"/>
    <property type="match status" value="1"/>
</dbReference>
<reference evidence="2" key="2">
    <citation type="submission" date="2020-09" db="EMBL/GenBank/DDBJ databases">
        <authorList>
            <person name="Sun Q."/>
            <person name="Zhou Y."/>
        </authorList>
    </citation>
    <scope>NUCLEOTIDE SEQUENCE</scope>
    <source>
        <strain evidence="2">CGMCC 1.15478</strain>
    </source>
</reference>
<evidence type="ECO:0000259" key="1">
    <source>
        <dbReference type="Pfam" id="PF01872"/>
    </source>
</evidence>
<protein>
    <submittedName>
        <fullName evidence="2">Deaminase reductase</fullName>
    </submittedName>
</protein>
<comment type="caution">
    <text evidence="2">The sequence shown here is derived from an EMBL/GenBank/DDBJ whole genome shotgun (WGS) entry which is preliminary data.</text>
</comment>
<evidence type="ECO:0000313" key="2">
    <source>
        <dbReference type="EMBL" id="GGC54116.1"/>
    </source>
</evidence>
<dbReference type="Proteomes" id="UP000641514">
    <property type="component" value="Unassembled WGS sequence"/>
</dbReference>
<dbReference type="GO" id="GO:0008703">
    <property type="term" value="F:5-amino-6-(5-phosphoribosylamino)uracil reductase activity"/>
    <property type="evidence" value="ECO:0007669"/>
    <property type="project" value="InterPro"/>
</dbReference>
<dbReference type="InterPro" id="IPR024072">
    <property type="entry name" value="DHFR-like_dom_sf"/>
</dbReference>
<sequence length="205" mass="22688">MGQLHVNMTVTLDGVIQANGGPTAQDGNFEFAGWERPFGDPESGERLVADIEGADALLLGRTTYDIFRSYWPGKANPIALAFNRVPKYVASAGVPELSWDNSIQISDVATQVPELCERHRRVHTWGSGNLLQSLFREGLVDRINLWVCPVVLGQGKRLFPEGTTAARFELVEPPKSFSRGVLLLRYQRLEGPPRTEYMSCSSTPV</sequence>